<feature type="binding site" evidence="4">
    <location>
        <position position="200"/>
    </location>
    <ligand>
        <name>pyridoxal 5'-phosphate</name>
        <dbReference type="ChEBI" id="CHEBI:597326"/>
    </ligand>
</feature>
<gene>
    <name evidence="4" type="primary">kynU</name>
    <name evidence="7" type="ORF">FHS49_001041</name>
</gene>
<comment type="function">
    <text evidence="4 6">Catalyzes the cleavage of L-kynurenine (L-Kyn) and L-3-hydroxykynurenine (L-3OHKyn) into anthranilic acid (AA) and 3-hydroxyanthranilic acid (3-OHAA), respectively.</text>
</comment>
<protein>
    <recommendedName>
        <fullName evidence="4 5">Kynureninase</fullName>
        <ecNumber evidence="4 5">3.7.1.3</ecNumber>
    </recommendedName>
    <alternativeName>
        <fullName evidence="4">L-kynurenine hydrolase</fullName>
    </alternativeName>
</protein>
<dbReference type="InterPro" id="IPR015422">
    <property type="entry name" value="PyrdxlP-dep_Trfase_small"/>
</dbReference>
<dbReference type="GO" id="GO:0043420">
    <property type="term" value="P:anthranilate metabolic process"/>
    <property type="evidence" value="ECO:0007669"/>
    <property type="project" value="TreeGrafter"/>
</dbReference>
<dbReference type="GO" id="GO:0005737">
    <property type="term" value="C:cytoplasm"/>
    <property type="evidence" value="ECO:0007669"/>
    <property type="project" value="UniProtKB-UniRule"/>
</dbReference>
<dbReference type="GO" id="GO:0030170">
    <property type="term" value="F:pyridoxal phosphate binding"/>
    <property type="evidence" value="ECO:0007669"/>
    <property type="project" value="UniProtKB-UniRule"/>
</dbReference>
<evidence type="ECO:0000256" key="6">
    <source>
        <dbReference type="PIRNR" id="PIRNR038800"/>
    </source>
</evidence>
<keyword evidence="2 4" id="KW-0378">Hydrolase</keyword>
<comment type="pathway">
    <text evidence="4 6">Amino-acid degradation; L-kynurenine degradation; L-alanine and anthranilate from L-kynurenine: step 1/1.</text>
</comment>
<dbReference type="InterPro" id="IPR015424">
    <property type="entry name" value="PyrdxlP-dep_Trfase"/>
</dbReference>
<comment type="catalytic activity">
    <reaction evidence="4 6">
        <text>L-kynurenine + H2O = anthranilate + L-alanine + H(+)</text>
        <dbReference type="Rhea" id="RHEA:16813"/>
        <dbReference type="ChEBI" id="CHEBI:15377"/>
        <dbReference type="ChEBI" id="CHEBI:15378"/>
        <dbReference type="ChEBI" id="CHEBI:16567"/>
        <dbReference type="ChEBI" id="CHEBI:57959"/>
        <dbReference type="ChEBI" id="CHEBI:57972"/>
        <dbReference type="EC" id="3.7.1.3"/>
    </reaction>
</comment>
<evidence type="ECO:0000256" key="5">
    <source>
        <dbReference type="NCBIfam" id="TIGR01814"/>
    </source>
</evidence>
<dbReference type="PANTHER" id="PTHR14084">
    <property type="entry name" value="KYNURENINASE"/>
    <property type="match status" value="1"/>
</dbReference>
<evidence type="ECO:0000256" key="3">
    <source>
        <dbReference type="ARBA" id="ARBA00022898"/>
    </source>
</evidence>
<feature type="binding site" evidence="4">
    <location>
        <position position="168"/>
    </location>
    <ligand>
        <name>pyridoxal 5'-phosphate</name>
        <dbReference type="ChEBI" id="CHEBI:597326"/>
    </ligand>
</feature>
<proteinExistence type="inferred from homology"/>
<evidence type="ECO:0000313" key="7">
    <source>
        <dbReference type="EMBL" id="MBB5685033.1"/>
    </source>
</evidence>
<dbReference type="RefSeq" id="WP_184016052.1">
    <property type="nucleotide sequence ID" value="NZ_JACIJC010000002.1"/>
</dbReference>
<dbReference type="SUPFAM" id="SSF53383">
    <property type="entry name" value="PLP-dependent transferases"/>
    <property type="match status" value="1"/>
</dbReference>
<dbReference type="UniPathway" id="UPA00334">
    <property type="reaction ID" value="UER00455"/>
</dbReference>
<comment type="subunit">
    <text evidence="4 6">Homodimer.</text>
</comment>
<dbReference type="Gene3D" id="3.40.640.10">
    <property type="entry name" value="Type I PLP-dependent aspartate aminotransferase-like (Major domain)"/>
    <property type="match status" value="1"/>
</dbReference>
<organism evidence="7 8">
    <name type="scientific">Sphingobium boeckii</name>
    <dbReference type="NCBI Taxonomy" id="1082345"/>
    <lineage>
        <taxon>Bacteria</taxon>
        <taxon>Pseudomonadati</taxon>
        <taxon>Pseudomonadota</taxon>
        <taxon>Alphaproteobacteria</taxon>
        <taxon>Sphingomonadales</taxon>
        <taxon>Sphingomonadaceae</taxon>
        <taxon>Sphingobium</taxon>
    </lineage>
</organism>
<feature type="binding site" evidence="4">
    <location>
        <begin position="127"/>
        <end position="130"/>
    </location>
    <ligand>
        <name>pyridoxal 5'-phosphate</name>
        <dbReference type="ChEBI" id="CHEBI:597326"/>
    </ligand>
</feature>
<dbReference type="EC" id="3.7.1.3" evidence="4 5"/>
<dbReference type="PANTHER" id="PTHR14084:SF0">
    <property type="entry name" value="KYNURENINASE"/>
    <property type="match status" value="1"/>
</dbReference>
<feature type="binding site" evidence="4">
    <location>
        <position position="252"/>
    </location>
    <ligand>
        <name>pyridoxal 5'-phosphate</name>
        <dbReference type="ChEBI" id="CHEBI:597326"/>
    </ligand>
</feature>
<comment type="similarity">
    <text evidence="4 6">Belongs to the kynureninase family.</text>
</comment>
<dbReference type="AlphaFoldDB" id="A0A7W9AG91"/>
<feature type="binding site" evidence="4">
    <location>
        <position position="99"/>
    </location>
    <ligand>
        <name>pyridoxal 5'-phosphate</name>
        <dbReference type="ChEBI" id="CHEBI:597326"/>
    </ligand>
</feature>
<feature type="binding site" evidence="4">
    <location>
        <position position="100"/>
    </location>
    <ligand>
        <name>pyridoxal 5'-phosphate</name>
        <dbReference type="ChEBI" id="CHEBI:597326"/>
    </ligand>
</feature>
<keyword evidence="8" id="KW-1185">Reference proteome</keyword>
<dbReference type="NCBIfam" id="TIGR01814">
    <property type="entry name" value="kynureninase"/>
    <property type="match status" value="1"/>
</dbReference>
<dbReference type="HAMAP" id="MF_01970">
    <property type="entry name" value="Kynureninase"/>
    <property type="match status" value="1"/>
</dbReference>
<evidence type="ECO:0000256" key="4">
    <source>
        <dbReference type="HAMAP-Rule" id="MF_01970"/>
    </source>
</evidence>
<comment type="catalytic activity">
    <reaction evidence="6">
        <text>3-hydroxy-L-kynurenine + H2O = 3-hydroxyanthranilate + L-alanine + H(+)</text>
        <dbReference type="Rhea" id="RHEA:25143"/>
        <dbReference type="ChEBI" id="CHEBI:15377"/>
        <dbReference type="ChEBI" id="CHEBI:15378"/>
        <dbReference type="ChEBI" id="CHEBI:36559"/>
        <dbReference type="ChEBI" id="CHEBI:57972"/>
        <dbReference type="ChEBI" id="CHEBI:58125"/>
        <dbReference type="EC" id="3.7.1.3"/>
    </reaction>
</comment>
<reference evidence="7 8" key="1">
    <citation type="submission" date="2020-08" db="EMBL/GenBank/DDBJ databases">
        <title>Genomic Encyclopedia of Type Strains, Phase IV (KMG-IV): sequencing the most valuable type-strain genomes for metagenomic binning, comparative biology and taxonomic classification.</title>
        <authorList>
            <person name="Goeker M."/>
        </authorList>
    </citation>
    <scope>NUCLEOTIDE SEQUENCE [LARGE SCALE GENOMIC DNA]</scope>
    <source>
        <strain evidence="7 8">DSM 25079</strain>
    </source>
</reference>
<dbReference type="GO" id="GO:0019805">
    <property type="term" value="P:quinolinate biosynthetic process"/>
    <property type="evidence" value="ECO:0007669"/>
    <property type="project" value="UniProtKB-UniRule"/>
</dbReference>
<feature type="binding site" evidence="4">
    <location>
        <position position="222"/>
    </location>
    <ligand>
        <name>pyridoxal 5'-phosphate</name>
        <dbReference type="ChEBI" id="CHEBI:597326"/>
    </ligand>
</feature>
<sequence length="412" mass="44450">MTQTPPKHILDADHADPLAHFRSEFRLPEGIIYLDGNSLGALPAATPDRMKQAIEIEWGRDLIGSWNSHDWIGAPRRVGAKIARIVGAGENDVVVADSTSVNLFKLLVAALKHQDDRSKILSEPGNFPTDLYIAQGVTNVLEGRQLVTLPADDIIDAIDEDTAVVLLTHVHYKTGRKFDMAKVTAAAHDKGALVIWDLSHSAGAVPLDLAGSGADLAIGCGYKYLNGGPGAPAFLYVAPALQGRLETPLSGWMGHASPFAFNDQYEAGAGIDRFQCGTASILALISLEVGVDLHLRTDMAALQRKSEALSSLFIALVTPLCEQFALSLVSPADPAERGSHVSLAHDHAFEICQALIARGVVGDFRAPEVLRFGFTPLYTRFSDVWSAVCILQDILSTRAWDAEQFRARSRVT</sequence>
<feature type="modified residue" description="N6-(pyridoxal phosphate)lysine" evidence="4">
    <location>
        <position position="223"/>
    </location>
</feature>
<dbReference type="GO" id="GO:0019441">
    <property type="term" value="P:L-tryptophan catabolic process to kynurenine"/>
    <property type="evidence" value="ECO:0007669"/>
    <property type="project" value="TreeGrafter"/>
</dbReference>
<accession>A0A7W9AG91</accession>
<dbReference type="UniPathway" id="UPA00253">
    <property type="reaction ID" value="UER00329"/>
</dbReference>
<dbReference type="GO" id="GO:0030429">
    <property type="term" value="F:kynureninase activity"/>
    <property type="evidence" value="ECO:0007669"/>
    <property type="project" value="UniProtKB-UniRule"/>
</dbReference>
<evidence type="ECO:0000256" key="1">
    <source>
        <dbReference type="ARBA" id="ARBA00022642"/>
    </source>
</evidence>
<keyword evidence="1 4" id="KW-0662">Pyridine nucleotide biosynthesis</keyword>
<dbReference type="GO" id="GO:0009435">
    <property type="term" value="P:NAD+ biosynthetic process"/>
    <property type="evidence" value="ECO:0007669"/>
    <property type="project" value="UniProtKB-UniRule"/>
</dbReference>
<comment type="caution">
    <text evidence="7">The sequence shown here is derived from an EMBL/GenBank/DDBJ whole genome shotgun (WGS) entry which is preliminary data.</text>
</comment>
<comment type="cofactor">
    <cofactor evidence="4 6">
        <name>pyridoxal 5'-phosphate</name>
        <dbReference type="ChEBI" id="CHEBI:597326"/>
    </cofactor>
</comment>
<dbReference type="PIRSF" id="PIRSF038800">
    <property type="entry name" value="KYNU"/>
    <property type="match status" value="1"/>
</dbReference>
<dbReference type="InterPro" id="IPR015421">
    <property type="entry name" value="PyrdxlP-dep_Trfase_major"/>
</dbReference>
<dbReference type="Pfam" id="PF22580">
    <property type="entry name" value="KYNU_C"/>
    <property type="match status" value="1"/>
</dbReference>
<dbReference type="InterPro" id="IPR010111">
    <property type="entry name" value="Kynureninase"/>
</dbReference>
<evidence type="ECO:0000313" key="8">
    <source>
        <dbReference type="Proteomes" id="UP000549617"/>
    </source>
</evidence>
<keyword evidence="3 4" id="KW-0663">Pyridoxal phosphate</keyword>
<feature type="binding site" evidence="4">
    <location>
        <position position="197"/>
    </location>
    <ligand>
        <name>pyridoxal 5'-phosphate</name>
        <dbReference type="ChEBI" id="CHEBI:597326"/>
    </ligand>
</feature>
<dbReference type="EMBL" id="JACIJC010000002">
    <property type="protein sequence ID" value="MBB5685033.1"/>
    <property type="molecule type" value="Genomic_DNA"/>
</dbReference>
<dbReference type="GO" id="GO:0097053">
    <property type="term" value="P:L-kynurenine catabolic process"/>
    <property type="evidence" value="ECO:0007669"/>
    <property type="project" value="UniProtKB-UniRule"/>
</dbReference>
<dbReference type="Gene3D" id="3.90.1150.10">
    <property type="entry name" value="Aspartate Aminotransferase, domain 1"/>
    <property type="match status" value="1"/>
</dbReference>
<feature type="binding site" evidence="4">
    <location>
        <position position="278"/>
    </location>
    <ligand>
        <name>pyridoxal 5'-phosphate</name>
        <dbReference type="ChEBI" id="CHEBI:597326"/>
    </ligand>
</feature>
<comment type="pathway">
    <text evidence="4 6">Cofactor biosynthesis; NAD(+) biosynthesis; quinolinate from L-kynurenine: step 2/3.</text>
</comment>
<evidence type="ECO:0000256" key="2">
    <source>
        <dbReference type="ARBA" id="ARBA00022801"/>
    </source>
</evidence>
<name>A0A7W9AG91_9SPHN</name>
<dbReference type="Proteomes" id="UP000549617">
    <property type="component" value="Unassembled WGS sequence"/>
</dbReference>